<name>A0A562PKZ1_9BURK</name>
<dbReference type="AlphaFoldDB" id="A0A562PKZ1"/>
<feature type="domain" description="HTH tetR-type" evidence="6">
    <location>
        <begin position="20"/>
        <end position="80"/>
    </location>
</feature>
<evidence type="ECO:0000313" key="10">
    <source>
        <dbReference type="Proteomes" id="UP000437862"/>
    </source>
</evidence>
<dbReference type="InterPro" id="IPR036271">
    <property type="entry name" value="Tet_transcr_reg_TetR-rel_C_sf"/>
</dbReference>
<dbReference type="PANTHER" id="PTHR30055:SF234">
    <property type="entry name" value="HTH-TYPE TRANSCRIPTIONAL REGULATOR BETI"/>
    <property type="match status" value="1"/>
</dbReference>
<keyword evidence="10" id="KW-1185">Reference proteome</keyword>
<dbReference type="InterPro" id="IPR039536">
    <property type="entry name" value="TetR_C_Proteobacteria"/>
</dbReference>
<dbReference type="InterPro" id="IPR050109">
    <property type="entry name" value="HTH-type_TetR-like_transc_reg"/>
</dbReference>
<evidence type="ECO:0000259" key="6">
    <source>
        <dbReference type="PROSITE" id="PS50977"/>
    </source>
</evidence>
<dbReference type="InterPro" id="IPR009057">
    <property type="entry name" value="Homeodomain-like_sf"/>
</dbReference>
<dbReference type="SUPFAM" id="SSF48498">
    <property type="entry name" value="Tetracyclin repressor-like, C-terminal domain"/>
    <property type="match status" value="1"/>
</dbReference>
<protein>
    <submittedName>
        <fullName evidence="8">TetR family transcriptional regulator</fullName>
    </submittedName>
</protein>
<evidence type="ECO:0000256" key="5">
    <source>
        <dbReference type="SAM" id="MobiDB-lite"/>
    </source>
</evidence>
<dbReference type="Proteomes" id="UP000315112">
    <property type="component" value="Unassembled WGS sequence"/>
</dbReference>
<dbReference type="GO" id="GO:0000976">
    <property type="term" value="F:transcription cis-regulatory region binding"/>
    <property type="evidence" value="ECO:0007669"/>
    <property type="project" value="TreeGrafter"/>
</dbReference>
<dbReference type="Proteomes" id="UP000437862">
    <property type="component" value="Chromosome"/>
</dbReference>
<dbReference type="Pfam" id="PF00440">
    <property type="entry name" value="TetR_N"/>
    <property type="match status" value="1"/>
</dbReference>
<reference evidence="8" key="2">
    <citation type="submission" date="2019-07" db="EMBL/GenBank/DDBJ databases">
        <authorList>
            <person name="Whitman W."/>
            <person name="Huntemann M."/>
            <person name="Clum A."/>
            <person name="Pillay M."/>
            <person name="Palaniappan K."/>
            <person name="Varghese N."/>
            <person name="Mikhailova N."/>
            <person name="Stamatis D."/>
            <person name="Reddy T."/>
            <person name="Daum C."/>
            <person name="Shapiro N."/>
            <person name="Ivanova N."/>
            <person name="Kyrpides N."/>
            <person name="Woyke T."/>
        </authorList>
    </citation>
    <scope>NUCLEOTIDE SEQUENCE</scope>
    <source>
        <strain evidence="8">CGMCC 1.10685</strain>
    </source>
</reference>
<evidence type="ECO:0000313" key="7">
    <source>
        <dbReference type="EMBL" id="QGZ42328.1"/>
    </source>
</evidence>
<evidence type="ECO:0000256" key="3">
    <source>
        <dbReference type="ARBA" id="ARBA00023163"/>
    </source>
</evidence>
<accession>A0A562PKZ1</accession>
<keyword evidence="1" id="KW-0805">Transcription regulation</keyword>
<dbReference type="OrthoDB" id="7584337at2"/>
<dbReference type="GO" id="GO:0003700">
    <property type="term" value="F:DNA-binding transcription factor activity"/>
    <property type="evidence" value="ECO:0007669"/>
    <property type="project" value="TreeGrafter"/>
</dbReference>
<feature type="DNA-binding region" description="H-T-H motif" evidence="4">
    <location>
        <begin position="43"/>
        <end position="62"/>
    </location>
</feature>
<keyword evidence="2 4" id="KW-0238">DNA-binding</keyword>
<organism evidence="8 9">
    <name type="scientific">Pseudoduganella flava</name>
    <dbReference type="NCBI Taxonomy" id="871742"/>
    <lineage>
        <taxon>Bacteria</taxon>
        <taxon>Pseudomonadati</taxon>
        <taxon>Pseudomonadota</taxon>
        <taxon>Betaproteobacteria</taxon>
        <taxon>Burkholderiales</taxon>
        <taxon>Oxalobacteraceae</taxon>
        <taxon>Telluria group</taxon>
        <taxon>Pseudoduganella</taxon>
    </lineage>
</organism>
<reference evidence="7 10" key="3">
    <citation type="submission" date="2019-12" db="EMBL/GenBank/DDBJ databases">
        <title>Draft Genome Sequences of Six Type Strains of the Genus Massilia.</title>
        <authorList>
            <person name="Miess H."/>
            <person name="Frediansyah A."/>
            <person name="Goeker M."/>
            <person name="Gross H."/>
        </authorList>
    </citation>
    <scope>NUCLEOTIDE SEQUENCE [LARGE SCALE GENOMIC DNA]</scope>
    <source>
        <strain evidence="7 10">DSM 26639</strain>
    </source>
</reference>
<evidence type="ECO:0000256" key="2">
    <source>
        <dbReference type="ARBA" id="ARBA00023125"/>
    </source>
</evidence>
<dbReference type="Pfam" id="PF14246">
    <property type="entry name" value="TetR_C_7"/>
    <property type="match status" value="1"/>
</dbReference>
<evidence type="ECO:0000313" key="8">
    <source>
        <dbReference type="EMBL" id="TWI44880.1"/>
    </source>
</evidence>
<proteinExistence type="predicted"/>
<evidence type="ECO:0000313" key="9">
    <source>
        <dbReference type="Proteomes" id="UP000315112"/>
    </source>
</evidence>
<dbReference type="Gene3D" id="1.10.357.10">
    <property type="entry name" value="Tetracycline Repressor, domain 2"/>
    <property type="match status" value="1"/>
</dbReference>
<dbReference type="EMBL" id="CP046904">
    <property type="protein sequence ID" value="QGZ42328.1"/>
    <property type="molecule type" value="Genomic_DNA"/>
</dbReference>
<dbReference type="RefSeq" id="WP_145878425.1">
    <property type="nucleotide sequence ID" value="NZ_CP046904.1"/>
</dbReference>
<dbReference type="PROSITE" id="PS50977">
    <property type="entry name" value="HTH_TETR_2"/>
    <property type="match status" value="1"/>
</dbReference>
<reference evidence="8 9" key="1">
    <citation type="journal article" date="2015" name="Stand. Genomic Sci.">
        <title>Genomic Encyclopedia of Bacterial and Archaeal Type Strains, Phase III: the genomes of soil and plant-associated and newly described type strains.</title>
        <authorList>
            <person name="Whitman W.B."/>
            <person name="Woyke T."/>
            <person name="Klenk H.P."/>
            <person name="Zhou Y."/>
            <person name="Lilburn T.G."/>
            <person name="Beck B.J."/>
            <person name="De Vos P."/>
            <person name="Vandamme P."/>
            <person name="Eisen J.A."/>
            <person name="Garrity G."/>
            <person name="Hugenholtz P."/>
            <person name="Kyrpides N.C."/>
        </authorList>
    </citation>
    <scope>NUCLEOTIDE SEQUENCE [LARGE SCALE GENOMIC DNA]</scope>
    <source>
        <strain evidence="8 9">CGMCC 1.10685</strain>
    </source>
</reference>
<dbReference type="PRINTS" id="PR00455">
    <property type="entry name" value="HTHTETR"/>
</dbReference>
<feature type="region of interest" description="Disordered" evidence="5">
    <location>
        <begin position="1"/>
        <end position="20"/>
    </location>
</feature>
<dbReference type="PANTHER" id="PTHR30055">
    <property type="entry name" value="HTH-TYPE TRANSCRIPTIONAL REGULATOR RUTR"/>
    <property type="match status" value="1"/>
</dbReference>
<sequence length="215" mass="23401">MEVLPTSSKRARGRPARPEHEMRDAAIAAAMSLLLQNGYAGLTMEAVAKQAGLAKKTLYRYAANREDLLGLVLRHWTDSFAPLLAQDVAEPADVRPALVTILRSIAAQVLTAEAVGLFRLLGSEFPGRSELLAVYQRNGMNRSLSMFTEWMERHAAAGLLRVDDAPQVCSLLLAMVIGEPLRQMSLGLLPPVPEWNPAPRIDAALRLALGQSLVV</sequence>
<keyword evidence="3" id="KW-0804">Transcription</keyword>
<dbReference type="EMBL" id="VLKW01000008">
    <property type="protein sequence ID" value="TWI44880.1"/>
    <property type="molecule type" value="Genomic_DNA"/>
</dbReference>
<gene>
    <name evidence="7" type="ORF">GO485_27025</name>
    <name evidence="8" type="ORF">IP92_04054</name>
</gene>
<dbReference type="InterPro" id="IPR001647">
    <property type="entry name" value="HTH_TetR"/>
</dbReference>
<dbReference type="SUPFAM" id="SSF46689">
    <property type="entry name" value="Homeodomain-like"/>
    <property type="match status" value="1"/>
</dbReference>
<evidence type="ECO:0000256" key="4">
    <source>
        <dbReference type="PROSITE-ProRule" id="PRU00335"/>
    </source>
</evidence>
<evidence type="ECO:0000256" key="1">
    <source>
        <dbReference type="ARBA" id="ARBA00023015"/>
    </source>
</evidence>